<dbReference type="EMBL" id="VFPN01000002">
    <property type="protein sequence ID" value="TQM63193.1"/>
    <property type="molecule type" value="Genomic_DNA"/>
</dbReference>
<comment type="caution">
    <text evidence="2">The sequence shown here is derived from an EMBL/GenBank/DDBJ whole genome shotgun (WGS) entry which is preliminary data.</text>
</comment>
<dbReference type="OrthoDB" id="4086917at2"/>
<protein>
    <submittedName>
        <fullName evidence="2">Uncharacterized protein DUF1266</fullName>
    </submittedName>
</protein>
<evidence type="ECO:0000313" key="3">
    <source>
        <dbReference type="Proteomes" id="UP000318331"/>
    </source>
</evidence>
<feature type="domain" description="DUF1266" evidence="1">
    <location>
        <begin position="8"/>
        <end position="180"/>
    </location>
</feature>
<gene>
    <name evidence="2" type="ORF">FB466_1448</name>
</gene>
<organism evidence="2 3">
    <name type="scientific">Klugiella xanthotipulae</name>
    <dbReference type="NCBI Taxonomy" id="244735"/>
    <lineage>
        <taxon>Bacteria</taxon>
        <taxon>Bacillati</taxon>
        <taxon>Actinomycetota</taxon>
        <taxon>Actinomycetes</taxon>
        <taxon>Micrococcales</taxon>
        <taxon>Microbacteriaceae</taxon>
        <taxon>Klugiella</taxon>
    </lineage>
</organism>
<proteinExistence type="predicted"/>
<sequence>MTRLSTPLTWLRDEGHRTAFTVFVRPALTYTPPKYTAVLASAYSGGRKGNVSAISPELAAYGDEVGTMLTRLAEARKLVKGKNLTVDDFNTTTSMDAWDIERIGNVVRFSVASGYLSEDEGYEWLAVADRMTRERFSSWTQYAASFLVGRALCYDGEMADVALNAGSATRNEKSPWLTFPL</sequence>
<dbReference type="InterPro" id="IPR009677">
    <property type="entry name" value="DUF1266"/>
</dbReference>
<dbReference type="Pfam" id="PF06889">
    <property type="entry name" value="DUF1266"/>
    <property type="match status" value="1"/>
</dbReference>
<evidence type="ECO:0000259" key="1">
    <source>
        <dbReference type="Pfam" id="PF06889"/>
    </source>
</evidence>
<name>A0A543HXW9_9MICO</name>
<accession>A0A543HXW9</accession>
<dbReference type="Proteomes" id="UP000318331">
    <property type="component" value="Unassembled WGS sequence"/>
</dbReference>
<keyword evidence="3" id="KW-1185">Reference proteome</keyword>
<reference evidence="2 3" key="1">
    <citation type="submission" date="2019-06" db="EMBL/GenBank/DDBJ databases">
        <title>Sequencing the genomes of 1000 actinobacteria strains.</title>
        <authorList>
            <person name="Klenk H.-P."/>
        </authorList>
    </citation>
    <scope>NUCLEOTIDE SEQUENCE [LARGE SCALE GENOMIC DNA]</scope>
    <source>
        <strain evidence="2 3">DSM 18031</strain>
    </source>
</reference>
<evidence type="ECO:0000313" key="2">
    <source>
        <dbReference type="EMBL" id="TQM63193.1"/>
    </source>
</evidence>
<dbReference type="AlphaFoldDB" id="A0A543HXW9"/>